<sequence length="103" mass="11045">MARFLIEVPHEADTVACARAVRVLLSTGSHFLTHADWGCMDGAHSAWIIVDVGSKAEALAIVPPAFRAATRIVGLNQFSLEQIERTLRRHGALEEPSKGPSGG</sequence>
<protein>
    <recommendedName>
        <fullName evidence="3">GYD domain-containing protein</fullName>
    </recommendedName>
</protein>
<comment type="caution">
    <text evidence="1">The sequence shown here is derived from an EMBL/GenBank/DDBJ whole genome shotgun (WGS) entry which is preliminary data.</text>
</comment>
<dbReference type="EMBL" id="VBPB01000041">
    <property type="protein sequence ID" value="TMQ73803.1"/>
    <property type="molecule type" value="Genomic_DNA"/>
</dbReference>
<gene>
    <name evidence="1" type="ORF">E6K81_02915</name>
</gene>
<dbReference type="Proteomes" id="UP000319771">
    <property type="component" value="Unassembled WGS sequence"/>
</dbReference>
<evidence type="ECO:0008006" key="3">
    <source>
        <dbReference type="Google" id="ProtNLM"/>
    </source>
</evidence>
<name>A0A538UD45_UNCEI</name>
<evidence type="ECO:0000313" key="2">
    <source>
        <dbReference type="Proteomes" id="UP000319771"/>
    </source>
</evidence>
<proteinExistence type="predicted"/>
<evidence type="ECO:0000313" key="1">
    <source>
        <dbReference type="EMBL" id="TMQ73803.1"/>
    </source>
</evidence>
<accession>A0A538UD45</accession>
<reference evidence="1 2" key="1">
    <citation type="journal article" date="2019" name="Nat. Microbiol.">
        <title>Mediterranean grassland soil C-N compound turnover is dependent on rainfall and depth, and is mediated by genomically divergent microorganisms.</title>
        <authorList>
            <person name="Diamond S."/>
            <person name="Andeer P.F."/>
            <person name="Li Z."/>
            <person name="Crits-Christoph A."/>
            <person name="Burstein D."/>
            <person name="Anantharaman K."/>
            <person name="Lane K.R."/>
            <person name="Thomas B.C."/>
            <person name="Pan C."/>
            <person name="Northen T.R."/>
            <person name="Banfield J.F."/>
        </authorList>
    </citation>
    <scope>NUCLEOTIDE SEQUENCE [LARGE SCALE GENOMIC DNA]</scope>
    <source>
        <strain evidence="1">WS_11</strain>
    </source>
</reference>
<dbReference type="AlphaFoldDB" id="A0A538UD45"/>
<organism evidence="1 2">
    <name type="scientific">Eiseniibacteriota bacterium</name>
    <dbReference type="NCBI Taxonomy" id="2212470"/>
    <lineage>
        <taxon>Bacteria</taxon>
        <taxon>Candidatus Eiseniibacteriota</taxon>
    </lineage>
</organism>